<comment type="caution">
    <text evidence="1">The sequence shown here is derived from an EMBL/GenBank/DDBJ whole genome shotgun (WGS) entry which is preliminary data.</text>
</comment>
<dbReference type="Gene3D" id="3.30.710.10">
    <property type="entry name" value="Potassium Channel Kv1.1, Chain A"/>
    <property type="match status" value="1"/>
</dbReference>
<reference evidence="2 3" key="2">
    <citation type="submission" date="2024-07" db="EMBL/GenBank/DDBJ databases">
        <authorList>
            <person name="Akdeniz Z."/>
        </authorList>
    </citation>
    <scope>NUCLEOTIDE SEQUENCE [LARGE SCALE GENOMIC DNA]</scope>
</reference>
<dbReference type="AlphaFoldDB" id="A0AA86R1V8"/>
<accession>A0AA86R1V8</accession>
<organism evidence="1">
    <name type="scientific">Hexamita inflata</name>
    <dbReference type="NCBI Taxonomy" id="28002"/>
    <lineage>
        <taxon>Eukaryota</taxon>
        <taxon>Metamonada</taxon>
        <taxon>Diplomonadida</taxon>
        <taxon>Hexamitidae</taxon>
        <taxon>Hexamitinae</taxon>
        <taxon>Hexamita</taxon>
    </lineage>
</organism>
<protein>
    <submittedName>
        <fullName evidence="1">Uncharacterized protein</fullName>
    </submittedName>
</protein>
<dbReference type="InterPro" id="IPR011333">
    <property type="entry name" value="SKP1/BTB/POZ_sf"/>
</dbReference>
<evidence type="ECO:0000313" key="1">
    <source>
        <dbReference type="EMBL" id="CAI9964114.1"/>
    </source>
</evidence>
<sequence>MTQRFISTNKSVGKLSFEEQLQTMVNFVKNTLNPPKHKFWDIVSQKLGVPVSQCVLKYNELIQKEEAPDLRPIPKKLSNNLLQYDTSLITQSTSQTITVRVTDGFQVESMQLPRLLLLEIPLLRDIMKTGNSFELNLNCNIQIFKMIITYLETGNLNIDDYNADELFRLSRYLQMVQLQALALDFTSSKNSQTQIELQQDHYDHIIRNNQSPFSISNTFLQKQLFQLALVRFQRLRFLTCKRCQISYPELLKTHFNDNCSHDFQADANPTTNFDRQMTLLRKRRCNYFELLLCFMSCCSVVLVNDKQYILIDLVNGVNVQTNYDHITDKLQVMNIQQELVNINLTPTLLYQILKDNFENVFLQKMIIQTQTQKNTKIEAFQMSYKPRSRIKQKAKEEFVVVNTQQKEEDGFQVINRDLFPMKETEATNKTEVDISQAVIAQIVHEMDLFV</sequence>
<evidence type="ECO:0000313" key="3">
    <source>
        <dbReference type="Proteomes" id="UP001642409"/>
    </source>
</evidence>
<keyword evidence="3" id="KW-1185">Reference proteome</keyword>
<reference evidence="1" key="1">
    <citation type="submission" date="2023-06" db="EMBL/GenBank/DDBJ databases">
        <authorList>
            <person name="Kurt Z."/>
        </authorList>
    </citation>
    <scope>NUCLEOTIDE SEQUENCE</scope>
</reference>
<dbReference type="EMBL" id="CATOUU010000972">
    <property type="protein sequence ID" value="CAI9964114.1"/>
    <property type="molecule type" value="Genomic_DNA"/>
</dbReference>
<name>A0AA86R1V8_9EUKA</name>
<gene>
    <name evidence="2" type="ORF">HINF_LOCUS14844</name>
    <name evidence="1" type="ORF">HINF_LOCUS51759</name>
</gene>
<dbReference type="Proteomes" id="UP001642409">
    <property type="component" value="Unassembled WGS sequence"/>
</dbReference>
<dbReference type="SUPFAM" id="SSF54695">
    <property type="entry name" value="POZ domain"/>
    <property type="match status" value="1"/>
</dbReference>
<dbReference type="EMBL" id="CAXDID020000035">
    <property type="protein sequence ID" value="CAL5996607.1"/>
    <property type="molecule type" value="Genomic_DNA"/>
</dbReference>
<proteinExistence type="predicted"/>
<evidence type="ECO:0000313" key="2">
    <source>
        <dbReference type="EMBL" id="CAL5996607.1"/>
    </source>
</evidence>